<dbReference type="RefSeq" id="WP_089381531.1">
    <property type="nucleotide sequence ID" value="NZ_FZNT01000005.1"/>
</dbReference>
<proteinExistence type="predicted"/>
<dbReference type="AlphaFoldDB" id="A0A238X6X0"/>
<dbReference type="Proteomes" id="UP000198384">
    <property type="component" value="Unassembled WGS sequence"/>
</dbReference>
<evidence type="ECO:0000313" key="2">
    <source>
        <dbReference type="EMBL" id="SNR54450.1"/>
    </source>
</evidence>
<dbReference type="SUPFAM" id="SSF46955">
    <property type="entry name" value="Putative DNA-binding domain"/>
    <property type="match status" value="1"/>
</dbReference>
<dbReference type="EMBL" id="FZNT01000005">
    <property type="protein sequence ID" value="SNR54450.1"/>
    <property type="molecule type" value="Genomic_DNA"/>
</dbReference>
<dbReference type="Pfam" id="PF12728">
    <property type="entry name" value="HTH_17"/>
    <property type="match status" value="1"/>
</dbReference>
<dbReference type="InterPro" id="IPR041657">
    <property type="entry name" value="HTH_17"/>
</dbReference>
<evidence type="ECO:0000259" key="1">
    <source>
        <dbReference type="Pfam" id="PF12728"/>
    </source>
</evidence>
<name>A0A238X6X0_9FLAO</name>
<protein>
    <submittedName>
        <fullName evidence="2">Helix-turn-helix domain-containing protein</fullName>
    </submittedName>
</protein>
<dbReference type="InterPro" id="IPR009061">
    <property type="entry name" value="DNA-bd_dom_put_sf"/>
</dbReference>
<dbReference type="PANTHER" id="PTHR34585">
    <property type="match status" value="1"/>
</dbReference>
<reference evidence="2 3" key="1">
    <citation type="submission" date="2017-06" db="EMBL/GenBank/DDBJ databases">
        <authorList>
            <person name="Kim H.J."/>
            <person name="Triplett B.A."/>
        </authorList>
    </citation>
    <scope>NUCLEOTIDE SEQUENCE [LARGE SCALE GENOMIC DNA]</scope>
    <source>
        <strain evidence="2 3">DSM 29150</strain>
    </source>
</reference>
<dbReference type="PANTHER" id="PTHR34585:SF22">
    <property type="entry name" value="HELIX-TURN-HELIX DOMAIN-CONTAINING PROTEIN"/>
    <property type="match status" value="1"/>
</dbReference>
<sequence length="92" mass="10446">MAAKIITPEDLDEFKDDLLSNIKNLIGDKSKTTTKKWLKSPEVRKLLGLSTGTLQNLRINGTLPYTKIGGIIYYDYEKIMQVLEENTVNNND</sequence>
<evidence type="ECO:0000313" key="3">
    <source>
        <dbReference type="Proteomes" id="UP000198384"/>
    </source>
</evidence>
<gene>
    <name evidence="2" type="ORF">SAMN06265371_10521</name>
</gene>
<accession>A0A238X6X0</accession>
<dbReference type="OrthoDB" id="1524679at2"/>
<keyword evidence="3" id="KW-1185">Reference proteome</keyword>
<organism evidence="2 3">
    <name type="scientific">Lutibacter agarilyticus</name>
    <dbReference type="NCBI Taxonomy" id="1109740"/>
    <lineage>
        <taxon>Bacteria</taxon>
        <taxon>Pseudomonadati</taxon>
        <taxon>Bacteroidota</taxon>
        <taxon>Flavobacteriia</taxon>
        <taxon>Flavobacteriales</taxon>
        <taxon>Flavobacteriaceae</taxon>
        <taxon>Lutibacter</taxon>
    </lineage>
</organism>
<feature type="domain" description="Helix-turn-helix" evidence="1">
    <location>
        <begin position="37"/>
        <end position="86"/>
    </location>
</feature>